<proteinExistence type="predicted"/>
<evidence type="ECO:0000313" key="1">
    <source>
        <dbReference type="EMBL" id="KAF1995141.1"/>
    </source>
</evidence>
<evidence type="ECO:0000313" key="2">
    <source>
        <dbReference type="Proteomes" id="UP000799779"/>
    </source>
</evidence>
<dbReference type="OrthoDB" id="432970at2759"/>
<dbReference type="AlphaFoldDB" id="A0A6A5W4W6"/>
<protein>
    <submittedName>
        <fullName evidence="1">Uncharacterized protein</fullName>
    </submittedName>
</protein>
<dbReference type="Proteomes" id="UP000799779">
    <property type="component" value="Unassembled WGS sequence"/>
</dbReference>
<sequence length="312" mass="35799">MDSLINLSLSDASVTRAGNQEKIVDEDLIVQRAADILQVAYLDFRETTFDACIRKVEVRNDRLIAYDDPWQRGKFNGTFAKFPSHLVSNHKDKMALLCCMCCDEPYGYFKRVIEELLEGIRFALEEVFVRLKTPTRTTITVLGNGQVLANDYDHRLLKVMSKETKATWAIDVTGPQYDIFSVAIRWDKYFEKYCMDLKKRIPFGTGERHLRQKATLHGVGAVMYQVGVLAMDQVNQAKENWKNDIGITLTELVALDKSAYKKARSKLLRAFHSAVDKYVQTTDFTDKFQRGVHYDNMHPGVSDMEMRAIENS</sequence>
<keyword evidence="2" id="KW-1185">Reference proteome</keyword>
<name>A0A6A5W4W6_9PLEO</name>
<gene>
    <name evidence="1" type="ORF">P154DRAFT_611366</name>
</gene>
<reference evidence="1" key="1">
    <citation type="journal article" date="2020" name="Stud. Mycol.">
        <title>101 Dothideomycetes genomes: a test case for predicting lifestyles and emergence of pathogens.</title>
        <authorList>
            <person name="Haridas S."/>
            <person name="Albert R."/>
            <person name="Binder M."/>
            <person name="Bloem J."/>
            <person name="Labutti K."/>
            <person name="Salamov A."/>
            <person name="Andreopoulos B."/>
            <person name="Baker S."/>
            <person name="Barry K."/>
            <person name="Bills G."/>
            <person name="Bluhm B."/>
            <person name="Cannon C."/>
            <person name="Castanera R."/>
            <person name="Culley D."/>
            <person name="Daum C."/>
            <person name="Ezra D."/>
            <person name="Gonzalez J."/>
            <person name="Henrissat B."/>
            <person name="Kuo A."/>
            <person name="Liang C."/>
            <person name="Lipzen A."/>
            <person name="Lutzoni F."/>
            <person name="Magnuson J."/>
            <person name="Mondo S."/>
            <person name="Nolan M."/>
            <person name="Ohm R."/>
            <person name="Pangilinan J."/>
            <person name="Park H.-J."/>
            <person name="Ramirez L."/>
            <person name="Alfaro M."/>
            <person name="Sun H."/>
            <person name="Tritt A."/>
            <person name="Yoshinaga Y."/>
            <person name="Zwiers L.-H."/>
            <person name="Turgeon B."/>
            <person name="Goodwin S."/>
            <person name="Spatafora J."/>
            <person name="Crous P."/>
            <person name="Grigoriev I."/>
        </authorList>
    </citation>
    <scope>NUCLEOTIDE SEQUENCE</scope>
    <source>
        <strain evidence="1">CBS 123094</strain>
    </source>
</reference>
<dbReference type="EMBL" id="ML977644">
    <property type="protein sequence ID" value="KAF1995141.1"/>
    <property type="molecule type" value="Genomic_DNA"/>
</dbReference>
<accession>A0A6A5W4W6</accession>
<organism evidence="1 2">
    <name type="scientific">Amniculicola lignicola CBS 123094</name>
    <dbReference type="NCBI Taxonomy" id="1392246"/>
    <lineage>
        <taxon>Eukaryota</taxon>
        <taxon>Fungi</taxon>
        <taxon>Dikarya</taxon>
        <taxon>Ascomycota</taxon>
        <taxon>Pezizomycotina</taxon>
        <taxon>Dothideomycetes</taxon>
        <taxon>Pleosporomycetidae</taxon>
        <taxon>Pleosporales</taxon>
        <taxon>Amniculicolaceae</taxon>
        <taxon>Amniculicola</taxon>
    </lineage>
</organism>